<dbReference type="GO" id="GO:0004674">
    <property type="term" value="F:protein serine/threonine kinase activity"/>
    <property type="evidence" value="ECO:0007669"/>
    <property type="project" value="UniProtKB-KW"/>
</dbReference>
<feature type="region of interest" description="Disordered" evidence="8">
    <location>
        <begin position="13"/>
        <end position="252"/>
    </location>
</feature>
<keyword evidence="3" id="KW-0808">Transferase</keyword>
<dbReference type="PANTHER" id="PTHR24351">
    <property type="entry name" value="RIBOSOMAL PROTEIN S6 KINASE"/>
    <property type="match status" value="1"/>
</dbReference>
<reference evidence="11 12" key="1">
    <citation type="journal article" date="2010" name="Nature">
        <title>The Ectocarpus genome and the independent evolution of multicellularity in brown algae.</title>
        <authorList>
            <person name="Cock J.M."/>
            <person name="Sterck L."/>
            <person name="Rouze P."/>
            <person name="Scornet D."/>
            <person name="Allen A.E."/>
            <person name="Amoutzias G."/>
            <person name="Anthouard V."/>
            <person name="Artiguenave F."/>
            <person name="Aury J.M."/>
            <person name="Badger J.H."/>
            <person name="Beszteri B."/>
            <person name="Billiau K."/>
            <person name="Bonnet E."/>
            <person name="Bothwell J.H."/>
            <person name="Bowler C."/>
            <person name="Boyen C."/>
            <person name="Brownlee C."/>
            <person name="Carrano C.J."/>
            <person name="Charrier B."/>
            <person name="Cho G.Y."/>
            <person name="Coelho S.M."/>
            <person name="Collen J."/>
            <person name="Corre E."/>
            <person name="Da Silva C."/>
            <person name="Delage L."/>
            <person name="Delaroque N."/>
            <person name="Dittami S.M."/>
            <person name="Doulbeau S."/>
            <person name="Elias M."/>
            <person name="Farnham G."/>
            <person name="Gachon C.M."/>
            <person name="Gschloessl B."/>
            <person name="Heesch S."/>
            <person name="Jabbari K."/>
            <person name="Jubin C."/>
            <person name="Kawai H."/>
            <person name="Kimura K."/>
            <person name="Kloareg B."/>
            <person name="Kupper F.C."/>
            <person name="Lang D."/>
            <person name="Le Bail A."/>
            <person name="Leblanc C."/>
            <person name="Lerouge P."/>
            <person name="Lohr M."/>
            <person name="Lopez P.J."/>
            <person name="Martens C."/>
            <person name="Maumus F."/>
            <person name="Michel G."/>
            <person name="Miranda-Saavedra D."/>
            <person name="Morales J."/>
            <person name="Moreau H."/>
            <person name="Motomura T."/>
            <person name="Nagasato C."/>
            <person name="Napoli C.A."/>
            <person name="Nelson D.R."/>
            <person name="Nyvall-Collen P."/>
            <person name="Peters A.F."/>
            <person name="Pommier C."/>
            <person name="Potin P."/>
            <person name="Poulain J."/>
            <person name="Quesneville H."/>
            <person name="Read B."/>
            <person name="Rensing S.A."/>
            <person name="Ritter A."/>
            <person name="Rousvoal S."/>
            <person name="Samanta M."/>
            <person name="Samson G."/>
            <person name="Schroeder D.C."/>
            <person name="Segurens B."/>
            <person name="Strittmatter M."/>
            <person name="Tonon T."/>
            <person name="Tregear J.W."/>
            <person name="Valentin K."/>
            <person name="von Dassow P."/>
            <person name="Yamagishi T."/>
            <person name="Van de Peer Y."/>
            <person name="Wincker P."/>
        </authorList>
    </citation>
    <scope>NUCLEOTIDE SEQUENCE [LARGE SCALE GENOMIC DNA]</scope>
    <source>
        <strain evidence="12">Ec32 / CCAP1310/4</strain>
    </source>
</reference>
<evidence type="ECO:0000256" key="6">
    <source>
        <dbReference type="ARBA" id="ARBA00022840"/>
    </source>
</evidence>
<keyword evidence="6 7" id="KW-0067">ATP-binding</keyword>
<proteinExistence type="predicted"/>
<evidence type="ECO:0000256" key="8">
    <source>
        <dbReference type="SAM" id="MobiDB-lite"/>
    </source>
</evidence>
<dbReference type="Pfam" id="PF00069">
    <property type="entry name" value="Pkinase"/>
    <property type="match status" value="1"/>
</dbReference>
<evidence type="ECO:0000256" key="5">
    <source>
        <dbReference type="ARBA" id="ARBA00022777"/>
    </source>
</evidence>
<dbReference type="InParanoid" id="D7G543"/>
<keyword evidence="4 7" id="KW-0547">Nucleotide-binding</keyword>
<keyword evidence="12" id="KW-1185">Reference proteome</keyword>
<dbReference type="AlphaFoldDB" id="D7G543"/>
<dbReference type="OrthoDB" id="63267at2759"/>
<dbReference type="InterPro" id="IPR017441">
    <property type="entry name" value="Protein_kinase_ATP_BS"/>
</dbReference>
<feature type="compositionally biased region" description="Basic and acidic residues" evidence="8">
    <location>
        <begin position="56"/>
        <end position="68"/>
    </location>
</feature>
<name>D7G543_ECTSI</name>
<dbReference type="InterPro" id="IPR000961">
    <property type="entry name" value="AGC-kinase_C"/>
</dbReference>
<evidence type="ECO:0000313" key="11">
    <source>
        <dbReference type="EMBL" id="CBJ33806.1"/>
    </source>
</evidence>
<dbReference type="Gene3D" id="1.10.510.10">
    <property type="entry name" value="Transferase(Phosphotransferase) domain 1"/>
    <property type="match status" value="1"/>
</dbReference>
<evidence type="ECO:0000256" key="2">
    <source>
        <dbReference type="ARBA" id="ARBA00022553"/>
    </source>
</evidence>
<dbReference type="EMBL" id="FN649760">
    <property type="protein sequence ID" value="CBJ33806.1"/>
    <property type="molecule type" value="Genomic_DNA"/>
</dbReference>
<feature type="compositionally biased region" description="Low complexity" evidence="8">
    <location>
        <begin position="218"/>
        <end position="227"/>
    </location>
</feature>
<evidence type="ECO:0000256" key="1">
    <source>
        <dbReference type="ARBA" id="ARBA00022527"/>
    </source>
</evidence>
<dbReference type="PROSITE" id="PS50011">
    <property type="entry name" value="PROTEIN_KINASE_DOM"/>
    <property type="match status" value="1"/>
</dbReference>
<dbReference type="SUPFAM" id="SSF56112">
    <property type="entry name" value="Protein kinase-like (PK-like)"/>
    <property type="match status" value="1"/>
</dbReference>
<dbReference type="InterPro" id="IPR000719">
    <property type="entry name" value="Prot_kinase_dom"/>
</dbReference>
<dbReference type="eggNOG" id="KOG0690">
    <property type="taxonomic scope" value="Eukaryota"/>
</dbReference>
<feature type="compositionally biased region" description="Polar residues" evidence="8">
    <location>
        <begin position="151"/>
        <end position="160"/>
    </location>
</feature>
<dbReference type="Gene3D" id="3.30.200.20">
    <property type="entry name" value="Phosphorylase Kinase, domain 1"/>
    <property type="match status" value="1"/>
</dbReference>
<dbReference type="PROSITE" id="PS51285">
    <property type="entry name" value="AGC_KINASE_CTER"/>
    <property type="match status" value="1"/>
</dbReference>
<keyword evidence="2" id="KW-0597">Phosphoprotein</keyword>
<dbReference type="SMART" id="SM00133">
    <property type="entry name" value="S_TK_X"/>
    <property type="match status" value="1"/>
</dbReference>
<dbReference type="PROSITE" id="PS00107">
    <property type="entry name" value="PROTEIN_KINASE_ATP"/>
    <property type="match status" value="1"/>
</dbReference>
<dbReference type="InterPro" id="IPR045270">
    <property type="entry name" value="STKc_AGC"/>
</dbReference>
<organism evidence="11 12">
    <name type="scientific">Ectocarpus siliculosus</name>
    <name type="common">Brown alga</name>
    <name type="synonym">Conferva siliculosa</name>
    <dbReference type="NCBI Taxonomy" id="2880"/>
    <lineage>
        <taxon>Eukaryota</taxon>
        <taxon>Sar</taxon>
        <taxon>Stramenopiles</taxon>
        <taxon>Ochrophyta</taxon>
        <taxon>PX clade</taxon>
        <taxon>Phaeophyceae</taxon>
        <taxon>Ectocarpales</taxon>
        <taxon>Ectocarpaceae</taxon>
        <taxon>Ectocarpus</taxon>
    </lineage>
</organism>
<dbReference type="SMART" id="SM00220">
    <property type="entry name" value="S_TKc"/>
    <property type="match status" value="1"/>
</dbReference>
<feature type="compositionally biased region" description="Low complexity" evidence="8">
    <location>
        <begin position="28"/>
        <end position="52"/>
    </location>
</feature>
<evidence type="ECO:0000256" key="7">
    <source>
        <dbReference type="PROSITE-ProRule" id="PRU10141"/>
    </source>
</evidence>
<feature type="binding site" evidence="7">
    <location>
        <position position="298"/>
    </location>
    <ligand>
        <name>ATP</name>
        <dbReference type="ChEBI" id="CHEBI:30616"/>
    </ligand>
</feature>
<keyword evidence="5" id="KW-0418">Kinase</keyword>
<feature type="compositionally biased region" description="Low complexity" evidence="8">
    <location>
        <begin position="79"/>
        <end position="113"/>
    </location>
</feature>
<dbReference type="Proteomes" id="UP000002630">
    <property type="component" value="Unassembled WGS sequence"/>
</dbReference>
<dbReference type="PROSITE" id="PS00108">
    <property type="entry name" value="PROTEIN_KINASE_ST"/>
    <property type="match status" value="1"/>
</dbReference>
<evidence type="ECO:0000313" key="12">
    <source>
        <dbReference type="Proteomes" id="UP000002630"/>
    </source>
</evidence>
<protein>
    <submittedName>
        <fullName evidence="11">Uncharacterized protein</fullName>
    </submittedName>
</protein>
<feature type="compositionally biased region" description="Gly residues" evidence="8">
    <location>
        <begin position="204"/>
        <end position="217"/>
    </location>
</feature>
<evidence type="ECO:0000256" key="4">
    <source>
        <dbReference type="ARBA" id="ARBA00022741"/>
    </source>
</evidence>
<dbReference type="GO" id="GO:0005524">
    <property type="term" value="F:ATP binding"/>
    <property type="evidence" value="ECO:0007669"/>
    <property type="project" value="UniProtKB-UniRule"/>
</dbReference>
<gene>
    <name evidence="11" type="ORF">Esi_0619_0005</name>
</gene>
<dbReference type="InterPro" id="IPR017892">
    <property type="entry name" value="Pkinase_C"/>
</dbReference>
<dbReference type="FunFam" id="3.30.200.20:FF:000537">
    <property type="entry name" value="Non-specific serine/threonine protein kinase"/>
    <property type="match status" value="1"/>
</dbReference>
<dbReference type="InterPro" id="IPR008271">
    <property type="entry name" value="Ser/Thr_kinase_AS"/>
</dbReference>
<dbReference type="STRING" id="2880.D7G543"/>
<dbReference type="FunFam" id="1.10.510.10:FF:000008">
    <property type="entry name" value="Non-specific serine/threonine protein kinase"/>
    <property type="match status" value="1"/>
</dbReference>
<dbReference type="InterPro" id="IPR011009">
    <property type="entry name" value="Kinase-like_dom_sf"/>
</dbReference>
<sequence>MASVFTEWFQKLFAPNDEGKGKGGGSAGTPAAAAAGRAAGRAAGASGAASAAGKGGNEKGASDGDDVRSNITSVATSDGARPSSPSSGQASSAAAAAAAQRHLGAAAGTAPAETEAKQQHISSSNDGVGVKPPAAPEEAPSFGGGEGPVQQPRQPLTDRSSAAEGAGLGAQAAGAAAAGAEAAAAAGAGREQAKATAPLRRDGSGGSGSGGGGGGRGSASRSTSPSRTAALSVGSDDGEEENLYTAGTHQGARPSIDDFSSLRVLGKGSYGKVVLVRRKNTGVLYAMKILKKGDVVRKRQVERTKIERRVLGNVEHPFLMRLHYAFQTDNKLYLVLDYCPGGELFFHLSRYKRFPEGVVRFYAAELVLALKHLHDNNIIYRDIKPENILLDADGHIKLGDFGLAKDNVSDSTFGAQSVCGTPEYMAPEVINKAGHGTAVDWWGLGMLMYEMLTGLPPWYTKDRQKLFERLRGAPLVIPKNVSAPSAGIIGGLLTRNPSKRLGTLGALQVMNHDFFRGLDWAALLAKRIPAPLNPCRNQRQGSESTHNFDPQFTRMPIDTMALGGGIVSPGPDGHFDGFTYEVPGVILEGDR</sequence>
<dbReference type="CDD" id="cd05123">
    <property type="entry name" value="STKc_AGC"/>
    <property type="match status" value="1"/>
</dbReference>
<accession>D7G543</accession>
<dbReference type="Pfam" id="PF00433">
    <property type="entry name" value="Pkinase_C"/>
    <property type="match status" value="1"/>
</dbReference>
<keyword evidence="1" id="KW-0723">Serine/threonine-protein kinase</keyword>
<feature type="domain" description="AGC-kinase C-terminal" evidence="10">
    <location>
        <begin position="516"/>
        <end position="590"/>
    </location>
</feature>
<evidence type="ECO:0000259" key="9">
    <source>
        <dbReference type="PROSITE" id="PS50011"/>
    </source>
</evidence>
<feature type="compositionally biased region" description="Low complexity" evidence="8">
    <location>
        <begin position="162"/>
        <end position="197"/>
    </location>
</feature>
<feature type="domain" description="Protein kinase" evidence="9">
    <location>
        <begin position="259"/>
        <end position="515"/>
    </location>
</feature>
<evidence type="ECO:0000256" key="3">
    <source>
        <dbReference type="ARBA" id="ARBA00022679"/>
    </source>
</evidence>
<evidence type="ECO:0000259" key="10">
    <source>
        <dbReference type="PROSITE" id="PS51285"/>
    </source>
</evidence>